<organism evidence="2 3">
    <name type="scientific">Stutzerimonas stutzeri</name>
    <name type="common">Pseudomonas stutzeri</name>
    <dbReference type="NCBI Taxonomy" id="316"/>
    <lineage>
        <taxon>Bacteria</taxon>
        <taxon>Pseudomonadati</taxon>
        <taxon>Pseudomonadota</taxon>
        <taxon>Gammaproteobacteria</taxon>
        <taxon>Pseudomonadales</taxon>
        <taxon>Pseudomonadaceae</taxon>
        <taxon>Stutzerimonas</taxon>
    </lineage>
</organism>
<comment type="caution">
    <text evidence="2">The sequence shown here is derived from an EMBL/GenBank/DDBJ whole genome shotgun (WGS) entry which is preliminary data.</text>
</comment>
<name>A0A2N8R9H4_STUST</name>
<evidence type="ECO:0000313" key="3">
    <source>
        <dbReference type="Proteomes" id="UP000236003"/>
    </source>
</evidence>
<dbReference type="EMBL" id="POUM01000021">
    <property type="protein sequence ID" value="PNF57738.1"/>
    <property type="molecule type" value="Genomic_DNA"/>
</dbReference>
<gene>
    <name evidence="2" type="ORF">CXK99_19870</name>
</gene>
<sequence>MNLARTAHMNLLKAIIVGSVIFGSALSYAGDGYDRSMKFNEKFRAEQKRIHETESGEEKIDGLEAKNPRPDQSNMQIKKESKTE</sequence>
<evidence type="ECO:0000313" key="2">
    <source>
        <dbReference type="EMBL" id="PNF57738.1"/>
    </source>
</evidence>
<reference evidence="2 3" key="1">
    <citation type="submission" date="2018-01" db="EMBL/GenBank/DDBJ databases">
        <title>Denitrification phenotypes of diverse strains of Pseudomonas stutzeri.</title>
        <authorList>
            <person name="Milligan D.A."/>
            <person name="Bergaust L."/>
            <person name="Bakken L.R."/>
            <person name="Frostegard A."/>
        </authorList>
    </citation>
    <scope>NUCLEOTIDE SEQUENCE [LARGE SCALE GENOMIC DNA]</scope>
    <source>
        <strain evidence="2 3">CCUG 44592</strain>
    </source>
</reference>
<dbReference type="Proteomes" id="UP000236003">
    <property type="component" value="Unassembled WGS sequence"/>
</dbReference>
<accession>A0A2N8R9H4</accession>
<protein>
    <submittedName>
        <fullName evidence="2">Uncharacterized protein</fullName>
    </submittedName>
</protein>
<proteinExistence type="predicted"/>
<feature type="region of interest" description="Disordered" evidence="1">
    <location>
        <begin position="48"/>
        <end position="84"/>
    </location>
</feature>
<dbReference type="AlphaFoldDB" id="A0A2N8R9H4"/>
<feature type="compositionally biased region" description="Basic and acidic residues" evidence="1">
    <location>
        <begin position="48"/>
        <end position="69"/>
    </location>
</feature>
<evidence type="ECO:0000256" key="1">
    <source>
        <dbReference type="SAM" id="MobiDB-lite"/>
    </source>
</evidence>